<dbReference type="InterPro" id="IPR029058">
    <property type="entry name" value="AB_hydrolase_fold"/>
</dbReference>
<dbReference type="Gene3D" id="3.40.50.1820">
    <property type="entry name" value="alpha/beta hydrolase"/>
    <property type="match status" value="1"/>
</dbReference>
<sequence length="1063" mass="108953">MLKRTLLSLAIGSTVFLAGCGDNGDSRNAGAISPKGGPFIEESEGRSYPLFNPARSLVPVPSDIQLDQVAGDGTFGDAPAGSTNPVQIALGKMSGASLIAPIDIAFEGGINEDSVSANLLVPAGGSLAPNPGQNVFLIELAYPSGDPIQGLSAQETPTIPFAALLQAAGSNSNAAAAVQAEAVTPSYVAKVLDLEGTTVLRIQPTKPLKPKTRYLVVVTDSILDEDGQPIVQDPAYRNITDPTQELPSAALAGVRTIVNGFWEQVGGAYLAGATNGTRSALGLPLLSADNIAISFSFTTTADEKVTEYLANPGEWFVDQLTTSVRLTASMQVGSTQTDVNGDGAVDYFDRTLAANAAIEDITASDISPALATTCTGTGPAVLSCIGATLAAAPPNLGGFRGVIEAIAPRPVVASTAPATPVALTSAPIGQLLQTSAAAPGYVDRTPVISQGTITLPYFLGIPEAGSDGSVIQSSIFVADGTLASAMNSALGLPLPQGATAERAAKSDAVNYLFPFPKKQGDLETPYIAIYPFDRSVCPAQLPVVIYQHGITADRSAGMAIGSLLADKCFATLAIDLPLHGVAPYSTAKQRDLAITLLAGGGLIADATALTPTEEATVDAAIAGVLTFNTVKAGLGQDFGREATEAEVNGTIATVLGGGTSTNAQLNAAIPQLTSVERTLANAGSVVPGLAPYTVDDVRKERHFEFTSNASAQAIPMNYNPDAAVGSSGSLYINPTGFVNERDKNRQATIDLLNMRASLTNFETATGLALDESNVFFVGHSLGTVAGTVFTAVANSVPPLPGTPAQPGGFPLDIKATALLTPASGLARMIENSPSFAPPIVGGLAAAGVAQGSLNFETFLRVLQASQDPTDPVNFADNLKKGPTFAQIAAASAAAASATNPLYDTNSNFQTSAEDVTVLDVELTGRADANGNAQVGTEFISDQTTPIETAVTQLTTQFGTALPDLLSGNSKFAALMGAQNVLTSASTANHMISRIDRGSHSMFVLPRTPAQNQGFGAGVTSTIALFSEFAFAQAGAVGATLTPAVQVSEEEFQSEPRNGRQLNP</sequence>
<comment type="caution">
    <text evidence="1">The sequence shown here is derived from an EMBL/GenBank/DDBJ whole genome shotgun (WGS) entry which is preliminary data.</text>
</comment>
<evidence type="ECO:0008006" key="3">
    <source>
        <dbReference type="Google" id="ProtNLM"/>
    </source>
</evidence>
<accession>A0ABP7P3A1</accession>
<name>A0ABP7P3A1_9GAMM</name>
<keyword evidence="2" id="KW-1185">Reference proteome</keyword>
<proteinExistence type="predicted"/>
<dbReference type="RefSeq" id="WP_344805211.1">
    <property type="nucleotide sequence ID" value="NZ_BAABBO010000007.1"/>
</dbReference>
<organism evidence="1 2">
    <name type="scientific">Allohahella marinimesophila</name>
    <dbReference type="NCBI Taxonomy" id="1054972"/>
    <lineage>
        <taxon>Bacteria</taxon>
        <taxon>Pseudomonadati</taxon>
        <taxon>Pseudomonadota</taxon>
        <taxon>Gammaproteobacteria</taxon>
        <taxon>Oceanospirillales</taxon>
        <taxon>Hahellaceae</taxon>
        <taxon>Allohahella</taxon>
    </lineage>
</organism>
<evidence type="ECO:0000313" key="1">
    <source>
        <dbReference type="EMBL" id="GAA3958964.1"/>
    </source>
</evidence>
<dbReference type="EMBL" id="BAABBO010000007">
    <property type="protein sequence ID" value="GAA3958964.1"/>
    <property type="molecule type" value="Genomic_DNA"/>
</dbReference>
<dbReference type="PROSITE" id="PS51257">
    <property type="entry name" value="PROKAR_LIPOPROTEIN"/>
    <property type="match status" value="1"/>
</dbReference>
<dbReference type="Proteomes" id="UP001501337">
    <property type="component" value="Unassembled WGS sequence"/>
</dbReference>
<protein>
    <recommendedName>
        <fullName evidence="3">Virulence factor lipase-like protein</fullName>
    </recommendedName>
</protein>
<evidence type="ECO:0000313" key="2">
    <source>
        <dbReference type="Proteomes" id="UP001501337"/>
    </source>
</evidence>
<reference evidence="2" key="1">
    <citation type="journal article" date="2019" name="Int. J. Syst. Evol. Microbiol.">
        <title>The Global Catalogue of Microorganisms (GCM) 10K type strain sequencing project: providing services to taxonomists for standard genome sequencing and annotation.</title>
        <authorList>
            <consortium name="The Broad Institute Genomics Platform"/>
            <consortium name="The Broad Institute Genome Sequencing Center for Infectious Disease"/>
            <person name="Wu L."/>
            <person name="Ma J."/>
        </authorList>
    </citation>
    <scope>NUCLEOTIDE SEQUENCE [LARGE SCALE GENOMIC DNA]</scope>
    <source>
        <strain evidence="2">JCM 17555</strain>
    </source>
</reference>
<gene>
    <name evidence="1" type="ORF">GCM10022278_16650</name>
</gene>
<dbReference type="SUPFAM" id="SSF53474">
    <property type="entry name" value="alpha/beta-Hydrolases"/>
    <property type="match status" value="1"/>
</dbReference>